<evidence type="ECO:0000259" key="6">
    <source>
        <dbReference type="Pfam" id="PF00171"/>
    </source>
</evidence>
<keyword evidence="8" id="KW-1185">Reference proteome</keyword>
<evidence type="ECO:0000256" key="3">
    <source>
        <dbReference type="ARBA" id="ARBA00023027"/>
    </source>
</evidence>
<dbReference type="Proteomes" id="UP001164286">
    <property type="component" value="Unassembled WGS sequence"/>
</dbReference>
<comment type="caution">
    <text evidence="7">The sequence shown here is derived from an EMBL/GenBank/DDBJ whole genome shotgun (WGS) entry which is preliminary data.</text>
</comment>
<dbReference type="InterPro" id="IPR015590">
    <property type="entry name" value="Aldehyde_DH_dom"/>
</dbReference>
<dbReference type="InterPro" id="IPR016162">
    <property type="entry name" value="Ald_DH_N"/>
</dbReference>
<dbReference type="Pfam" id="PF00171">
    <property type="entry name" value="Aldedh"/>
    <property type="match status" value="1"/>
</dbReference>
<dbReference type="RefSeq" id="XP_052943762.1">
    <property type="nucleotide sequence ID" value="XM_053090208.1"/>
</dbReference>
<reference evidence="7" key="1">
    <citation type="journal article" date="2022" name="G3 (Bethesda)">
        <title>High quality genome of the basidiomycete yeast Dioszegia hungarica PDD-24b-2 isolated from cloud water.</title>
        <authorList>
            <person name="Jarrige D."/>
            <person name="Haridas S."/>
            <person name="Bleykasten-Grosshans C."/>
            <person name="Joly M."/>
            <person name="Nadalig T."/>
            <person name="Sancelme M."/>
            <person name="Vuilleumier S."/>
            <person name="Grigoriev I.V."/>
            <person name="Amato P."/>
            <person name="Bringel F."/>
        </authorList>
    </citation>
    <scope>NUCLEOTIDE SEQUENCE</scope>
    <source>
        <strain evidence="7">PDD-24b-2</strain>
    </source>
</reference>
<dbReference type="SUPFAM" id="SSF53720">
    <property type="entry name" value="ALDH-like"/>
    <property type="match status" value="1"/>
</dbReference>
<dbReference type="Gene3D" id="3.40.309.10">
    <property type="entry name" value="Aldehyde Dehydrogenase, Chain A, domain 2"/>
    <property type="match status" value="1"/>
</dbReference>
<dbReference type="PANTHER" id="PTHR42986">
    <property type="entry name" value="BENZALDEHYDE DEHYDROGENASE YFMT"/>
    <property type="match status" value="1"/>
</dbReference>
<sequence>MSEIAIGQDRKSVLGLVDGAAQTAISIKGSIPPTIDGSEVSTTREPFGPVLSIPAFNFPMTLAMRSIVDPLACGNTVIFKTSRYIPQIHALLHPLFADAGLPAGALQILHYSDEHVAERVEQMIAHPDVRMVNFTGSTNLGRILAAQCGKHLKPSIMELGGKSAAIVLESADLKVAANNILFGALFNSGQVCMSTERVLVQESIMPALEAELLSQWGEVKDKSFDVVRADSIREVEGLVQEAIDQGAKRITPSPSTAHAATPSIISNPPPVSSIWSTETFSPTLTLTSYSSQTDLLEKLNSVHTGLSASIFGDTASAVALAKHVDCGAVHVNGMTVHDEATLPFGGVRESGWGRFNGQGAIEGFTWVKNVRVVKDPHGLPLGAL</sequence>
<dbReference type="PANTHER" id="PTHR42986:SF1">
    <property type="entry name" value="BENZALDEHYDE DEHYDROGENASE YFMT"/>
    <property type="match status" value="1"/>
</dbReference>
<evidence type="ECO:0000313" key="8">
    <source>
        <dbReference type="Proteomes" id="UP001164286"/>
    </source>
</evidence>
<accession>A0AA38H4W5</accession>
<evidence type="ECO:0000256" key="5">
    <source>
        <dbReference type="RuleBase" id="RU003345"/>
    </source>
</evidence>
<dbReference type="GeneID" id="77729413"/>
<evidence type="ECO:0000256" key="1">
    <source>
        <dbReference type="ARBA" id="ARBA00009986"/>
    </source>
</evidence>
<feature type="domain" description="Aldehyde dehydrogenase" evidence="6">
    <location>
        <begin position="13"/>
        <end position="370"/>
    </location>
</feature>
<keyword evidence="3" id="KW-0520">NAD</keyword>
<comment type="similarity">
    <text evidence="1 5">Belongs to the aldehyde dehydrogenase family.</text>
</comment>
<dbReference type="GO" id="GO:0016620">
    <property type="term" value="F:oxidoreductase activity, acting on the aldehyde or oxo group of donors, NAD or NADP as acceptor"/>
    <property type="evidence" value="ECO:0007669"/>
    <property type="project" value="InterPro"/>
</dbReference>
<keyword evidence="2 5" id="KW-0560">Oxidoreductase</keyword>
<proteinExistence type="inferred from homology"/>
<dbReference type="AlphaFoldDB" id="A0AA38H4W5"/>
<evidence type="ECO:0000313" key="7">
    <source>
        <dbReference type="EMBL" id="KAI9633985.1"/>
    </source>
</evidence>
<dbReference type="InterPro" id="IPR029510">
    <property type="entry name" value="Ald_DH_CS_GLU"/>
</dbReference>
<protein>
    <submittedName>
        <fullName evidence="7">Aldehyde dehydrogenase domain-containing protein</fullName>
    </submittedName>
</protein>
<evidence type="ECO:0000256" key="4">
    <source>
        <dbReference type="PROSITE-ProRule" id="PRU10007"/>
    </source>
</evidence>
<dbReference type="EMBL" id="JAKWFO010000008">
    <property type="protein sequence ID" value="KAI9633985.1"/>
    <property type="molecule type" value="Genomic_DNA"/>
</dbReference>
<dbReference type="InterPro" id="IPR016161">
    <property type="entry name" value="Ald_DH/histidinol_DH"/>
</dbReference>
<gene>
    <name evidence="7" type="ORF">MKK02DRAFT_38657</name>
</gene>
<evidence type="ECO:0000256" key="2">
    <source>
        <dbReference type="ARBA" id="ARBA00023002"/>
    </source>
</evidence>
<organism evidence="7 8">
    <name type="scientific">Dioszegia hungarica</name>
    <dbReference type="NCBI Taxonomy" id="4972"/>
    <lineage>
        <taxon>Eukaryota</taxon>
        <taxon>Fungi</taxon>
        <taxon>Dikarya</taxon>
        <taxon>Basidiomycota</taxon>
        <taxon>Agaricomycotina</taxon>
        <taxon>Tremellomycetes</taxon>
        <taxon>Tremellales</taxon>
        <taxon>Bulleribasidiaceae</taxon>
        <taxon>Dioszegia</taxon>
    </lineage>
</organism>
<name>A0AA38H4W5_9TREE</name>
<feature type="active site" evidence="4">
    <location>
        <position position="158"/>
    </location>
</feature>
<dbReference type="InterPro" id="IPR016163">
    <property type="entry name" value="Ald_DH_C"/>
</dbReference>
<dbReference type="Gene3D" id="3.40.605.10">
    <property type="entry name" value="Aldehyde Dehydrogenase, Chain A, domain 1"/>
    <property type="match status" value="1"/>
</dbReference>
<dbReference type="PROSITE" id="PS00687">
    <property type="entry name" value="ALDEHYDE_DEHYDR_GLU"/>
    <property type="match status" value="1"/>
</dbReference>